<dbReference type="KEGG" id="cgz:M787_004540"/>
<sequence>MSTNPAPELLSTNSNSSTYLSLTEKEMLFIQRRSTYRLFLDTLVMVLGFSTLISICTAIFFLNGLNMLTTPTIALTIVLVILGTLFMSIGTMFLINNIDQGISGILRNRLTEANKKIQELTDKLDSISSIQVQESLPISGNQENSSH</sequence>
<feature type="coiled-coil region" evidence="1">
    <location>
        <begin position="103"/>
        <end position="130"/>
    </location>
</feature>
<gene>
    <name evidence="3" type="ORF">M787_004540</name>
</gene>
<dbReference type="EMBL" id="CP015840">
    <property type="protein sequence ID" value="ANG66574.1"/>
    <property type="molecule type" value="Genomic_DNA"/>
</dbReference>
<name>A0A173E055_9CHLA</name>
<dbReference type="GeneID" id="81478573"/>
<dbReference type="RefSeq" id="WP_021828394.1">
    <property type="nucleotide sequence ID" value="NZ_CP015840.1"/>
</dbReference>
<proteinExistence type="predicted"/>
<evidence type="ECO:0000256" key="1">
    <source>
        <dbReference type="SAM" id="Coils"/>
    </source>
</evidence>
<evidence type="ECO:0000256" key="2">
    <source>
        <dbReference type="SAM" id="Phobius"/>
    </source>
</evidence>
<keyword evidence="2" id="KW-1133">Transmembrane helix</keyword>
<protein>
    <submittedName>
        <fullName evidence="3">Uncharacterized protein</fullName>
    </submittedName>
</protein>
<dbReference type="OrthoDB" id="19203at2"/>
<organism evidence="3 4">
    <name type="scientific">Chlamydia gallinacea 08-1274/3</name>
    <dbReference type="NCBI Taxonomy" id="1143323"/>
    <lineage>
        <taxon>Bacteria</taxon>
        <taxon>Pseudomonadati</taxon>
        <taxon>Chlamydiota</taxon>
        <taxon>Chlamydiia</taxon>
        <taxon>Chlamydiales</taxon>
        <taxon>Chlamydiaceae</taxon>
        <taxon>Chlamydia/Chlamydophila group</taxon>
        <taxon>Chlamydia</taxon>
    </lineage>
</organism>
<feature type="transmembrane region" description="Helical" evidence="2">
    <location>
        <begin position="38"/>
        <end position="61"/>
    </location>
</feature>
<feature type="transmembrane region" description="Helical" evidence="2">
    <location>
        <begin position="73"/>
        <end position="95"/>
    </location>
</feature>
<keyword evidence="2" id="KW-0812">Transmembrane</keyword>
<evidence type="ECO:0000313" key="3">
    <source>
        <dbReference type="EMBL" id="ANG66574.1"/>
    </source>
</evidence>
<keyword evidence="2" id="KW-0472">Membrane</keyword>
<dbReference type="Proteomes" id="UP000019147">
    <property type="component" value="Chromosome"/>
</dbReference>
<reference evidence="3 4" key="1">
    <citation type="journal article" date="2014" name="Syst. Appl. Microbiol.">
        <title>Evidence for the existence of two new members of the family Chlamydiaceae and proposal of Chlamydia avium sp. nov. and Chlamydia gallinacea sp. nov.</title>
        <authorList>
            <person name="Sachse K."/>
            <person name="Laroucau K."/>
            <person name="Riege K."/>
            <person name="Wehner S."/>
            <person name="Dilcher M."/>
            <person name="Creasy H.H."/>
            <person name="Weidmann M."/>
            <person name="Myers G."/>
            <person name="Vorimore F."/>
            <person name="Vicari N."/>
            <person name="Magnino S."/>
            <person name="Liebler-Tenorio E."/>
            <person name="Ruettger A."/>
            <person name="Bavoil P.M."/>
            <person name="Hufert F.T."/>
            <person name="Rossello-Mora R."/>
            <person name="Marz M."/>
        </authorList>
    </citation>
    <scope>NUCLEOTIDE SEQUENCE [LARGE SCALE GENOMIC DNA]</scope>
    <source>
        <strain evidence="3 4">08-1274/3</strain>
    </source>
</reference>
<dbReference type="AlphaFoldDB" id="A0A173E055"/>
<accession>A0A173E055</accession>
<keyword evidence="1" id="KW-0175">Coiled coil</keyword>
<evidence type="ECO:0000313" key="4">
    <source>
        <dbReference type="Proteomes" id="UP000019147"/>
    </source>
</evidence>